<dbReference type="NCBIfam" id="TIGR00526">
    <property type="entry name" value="folB_dom"/>
    <property type="match status" value="1"/>
</dbReference>
<evidence type="ECO:0000259" key="7">
    <source>
        <dbReference type="SMART" id="SM00905"/>
    </source>
</evidence>
<comment type="function">
    <text evidence="6">Catalyzes the conversion of 7,8-dihydroneopterin to 6-hydroxymethyl-7,8-dihydropterin.</text>
</comment>
<dbReference type="InterPro" id="IPR006156">
    <property type="entry name" value="Dihydroneopterin_aldolase"/>
</dbReference>
<comment type="caution">
    <text evidence="8">The sequence shown here is derived from an EMBL/GenBank/DDBJ whole genome shotgun (WGS) entry which is preliminary data.</text>
</comment>
<name>A0ABR7CL35_9BACT</name>
<dbReference type="SUPFAM" id="SSF55620">
    <property type="entry name" value="Tetrahydrobiopterin biosynthesis enzymes-like"/>
    <property type="match status" value="1"/>
</dbReference>
<dbReference type="Pfam" id="PF02152">
    <property type="entry name" value="FolB"/>
    <property type="match status" value="1"/>
</dbReference>
<dbReference type="Gene3D" id="3.30.1130.10">
    <property type="match status" value="1"/>
</dbReference>
<reference evidence="8 9" key="1">
    <citation type="submission" date="2020-08" db="EMBL/GenBank/DDBJ databases">
        <title>Genome public.</title>
        <authorList>
            <person name="Liu C."/>
            <person name="Sun Q."/>
        </authorList>
    </citation>
    <scope>NUCLEOTIDE SEQUENCE [LARGE SCALE GENOMIC DNA]</scope>
    <source>
        <strain evidence="8 9">New-7</strain>
    </source>
</reference>
<dbReference type="SMART" id="SM00905">
    <property type="entry name" value="FolB"/>
    <property type="match status" value="1"/>
</dbReference>
<gene>
    <name evidence="8" type="primary">folB</name>
    <name evidence="8" type="ORF">H8S08_04800</name>
</gene>
<comment type="similarity">
    <text evidence="3 6">Belongs to the DHNA family.</text>
</comment>
<keyword evidence="5 6" id="KW-0456">Lyase</keyword>
<dbReference type="GO" id="GO:0004150">
    <property type="term" value="F:dihydroneopterin aldolase activity"/>
    <property type="evidence" value="ECO:0007669"/>
    <property type="project" value="UniProtKB-EC"/>
</dbReference>
<keyword evidence="4 6" id="KW-0289">Folate biosynthesis</keyword>
<dbReference type="InterPro" id="IPR006157">
    <property type="entry name" value="FolB_dom"/>
</dbReference>
<evidence type="ECO:0000256" key="5">
    <source>
        <dbReference type="ARBA" id="ARBA00023239"/>
    </source>
</evidence>
<comment type="catalytic activity">
    <reaction evidence="1 6">
        <text>7,8-dihydroneopterin = 6-hydroxymethyl-7,8-dihydropterin + glycolaldehyde</text>
        <dbReference type="Rhea" id="RHEA:10540"/>
        <dbReference type="ChEBI" id="CHEBI:17001"/>
        <dbReference type="ChEBI" id="CHEBI:17071"/>
        <dbReference type="ChEBI" id="CHEBI:44841"/>
        <dbReference type="EC" id="4.1.2.25"/>
    </reaction>
</comment>
<dbReference type="Proteomes" id="UP000636891">
    <property type="component" value="Unassembled WGS sequence"/>
</dbReference>
<evidence type="ECO:0000313" key="9">
    <source>
        <dbReference type="Proteomes" id="UP000636891"/>
    </source>
</evidence>
<evidence type="ECO:0000256" key="1">
    <source>
        <dbReference type="ARBA" id="ARBA00001353"/>
    </source>
</evidence>
<evidence type="ECO:0000313" key="8">
    <source>
        <dbReference type="EMBL" id="MBC5616340.1"/>
    </source>
</evidence>
<evidence type="ECO:0000256" key="6">
    <source>
        <dbReference type="RuleBase" id="RU362079"/>
    </source>
</evidence>
<dbReference type="RefSeq" id="WP_055202885.1">
    <property type="nucleotide sequence ID" value="NZ_JACOOK010000002.1"/>
</dbReference>
<dbReference type="PANTHER" id="PTHR42844:SF1">
    <property type="entry name" value="DIHYDRONEOPTERIN ALDOLASE 1-RELATED"/>
    <property type="match status" value="1"/>
</dbReference>
<proteinExistence type="inferred from homology"/>
<keyword evidence="9" id="KW-1185">Reference proteome</keyword>
<dbReference type="EC" id="4.1.2.25" evidence="6"/>
<dbReference type="EMBL" id="JACOOK010000002">
    <property type="protein sequence ID" value="MBC5616340.1"/>
    <property type="molecule type" value="Genomic_DNA"/>
</dbReference>
<organism evidence="8 9">
    <name type="scientific">Alistipes hominis</name>
    <dbReference type="NCBI Taxonomy" id="2763015"/>
    <lineage>
        <taxon>Bacteria</taxon>
        <taxon>Pseudomonadati</taxon>
        <taxon>Bacteroidota</taxon>
        <taxon>Bacteroidia</taxon>
        <taxon>Bacteroidales</taxon>
        <taxon>Rikenellaceae</taxon>
        <taxon>Alistipes</taxon>
    </lineage>
</organism>
<evidence type="ECO:0000256" key="4">
    <source>
        <dbReference type="ARBA" id="ARBA00022909"/>
    </source>
</evidence>
<evidence type="ECO:0000256" key="2">
    <source>
        <dbReference type="ARBA" id="ARBA00005013"/>
    </source>
</evidence>
<dbReference type="InterPro" id="IPR043133">
    <property type="entry name" value="GTP-CH-I_C/QueF"/>
</dbReference>
<dbReference type="PANTHER" id="PTHR42844">
    <property type="entry name" value="DIHYDRONEOPTERIN ALDOLASE 1-RELATED"/>
    <property type="match status" value="1"/>
</dbReference>
<evidence type="ECO:0000256" key="3">
    <source>
        <dbReference type="ARBA" id="ARBA00005708"/>
    </source>
</evidence>
<sequence>MSLTVIELENMEFQAFHGCYPLEQVVGNRFLVNVTIEADLSLAAESDDVADTINYLHVYETVREQMAVKSHILEHVARRIIDAIYRRFPPTRRVRVKVSKMAPPLGGKIERVSVSLEK</sequence>
<dbReference type="NCBIfam" id="TIGR00525">
    <property type="entry name" value="folB"/>
    <property type="match status" value="1"/>
</dbReference>
<protein>
    <recommendedName>
        <fullName evidence="6">7,8-dihydroneopterin aldolase</fullName>
        <ecNumber evidence="6">4.1.2.25</ecNumber>
    </recommendedName>
</protein>
<comment type="pathway">
    <text evidence="2 6">Cofactor biosynthesis; tetrahydrofolate biosynthesis; 2-amino-4-hydroxy-6-hydroxymethyl-7,8-dihydropteridine diphosphate from 7,8-dihydroneopterin triphosphate: step 3/4.</text>
</comment>
<feature type="domain" description="Dihydroneopterin aldolase/epimerase" evidence="7">
    <location>
        <begin position="6"/>
        <end position="118"/>
    </location>
</feature>
<accession>A0ABR7CL35</accession>